<protein>
    <submittedName>
        <fullName evidence="1">DUF2993 domain-containing protein</fullName>
    </submittedName>
</protein>
<dbReference type="AlphaFoldDB" id="A0A938YMY6"/>
<sequence>MPQSVMRKLIVAAVVLLVLLVGADVGGRLIAQREISKAIERQLTVGEPVSTRIHGFSFLWQALQGNYDALTLTVNRLEVPQIRNADVAIDLRDITLPLSDALSGNTDNLAAATGTARVVISAADLSAAAGGRALTLAPAADGAIAVTTTAEVLGQTVGITATVDASVVDDVLTLRVEGLGAGADGPALPSDLTASLNGDLSLSVPLAGLPFPITGATASVVDGDLVLSAAAADIRAADLR</sequence>
<evidence type="ECO:0000313" key="2">
    <source>
        <dbReference type="Proteomes" id="UP000663801"/>
    </source>
</evidence>
<keyword evidence="2" id="KW-1185">Reference proteome</keyword>
<comment type="caution">
    <text evidence="1">The sequence shown here is derived from an EMBL/GenBank/DDBJ whole genome shotgun (WGS) entry which is preliminary data.</text>
</comment>
<name>A0A938YMY6_9ACTN</name>
<accession>A0A938YMY6</accession>
<dbReference type="EMBL" id="JAERWL010000012">
    <property type="protein sequence ID" value="MBM9477663.1"/>
    <property type="molecule type" value="Genomic_DNA"/>
</dbReference>
<organism evidence="1 2">
    <name type="scientific">Nakamurella flavida</name>
    <dbReference type="NCBI Taxonomy" id="363630"/>
    <lineage>
        <taxon>Bacteria</taxon>
        <taxon>Bacillati</taxon>
        <taxon>Actinomycetota</taxon>
        <taxon>Actinomycetes</taxon>
        <taxon>Nakamurellales</taxon>
        <taxon>Nakamurellaceae</taxon>
        <taxon>Nakamurella</taxon>
    </lineage>
</organism>
<dbReference type="Proteomes" id="UP000663801">
    <property type="component" value="Unassembled WGS sequence"/>
</dbReference>
<gene>
    <name evidence="1" type="ORF">JL107_14520</name>
</gene>
<dbReference type="InterPro" id="IPR021373">
    <property type="entry name" value="DUF2993"/>
</dbReference>
<proteinExistence type="predicted"/>
<dbReference type="RefSeq" id="WP_205257786.1">
    <property type="nucleotide sequence ID" value="NZ_BAAAPV010000005.1"/>
</dbReference>
<reference evidence="1" key="1">
    <citation type="submission" date="2021-01" db="EMBL/GenBank/DDBJ databases">
        <title>KCTC 19127 draft genome.</title>
        <authorList>
            <person name="An D."/>
        </authorList>
    </citation>
    <scope>NUCLEOTIDE SEQUENCE</scope>
    <source>
        <strain evidence="1">KCTC 19127</strain>
    </source>
</reference>
<dbReference type="Pfam" id="PF11209">
    <property type="entry name" value="LmeA"/>
    <property type="match status" value="1"/>
</dbReference>
<evidence type="ECO:0000313" key="1">
    <source>
        <dbReference type="EMBL" id="MBM9477663.1"/>
    </source>
</evidence>